<dbReference type="Pfam" id="PF00498">
    <property type="entry name" value="FHA"/>
    <property type="match status" value="1"/>
</dbReference>
<evidence type="ECO:0000313" key="2">
    <source>
        <dbReference type="EMBL" id="EQD53398.1"/>
    </source>
</evidence>
<accession>T1A998</accession>
<organism evidence="2">
    <name type="scientific">mine drainage metagenome</name>
    <dbReference type="NCBI Taxonomy" id="410659"/>
    <lineage>
        <taxon>unclassified sequences</taxon>
        <taxon>metagenomes</taxon>
        <taxon>ecological metagenomes</taxon>
    </lineage>
</organism>
<protein>
    <submittedName>
        <fullName evidence="2">FHA domain containing protein</fullName>
    </submittedName>
</protein>
<comment type="caution">
    <text evidence="2">The sequence shown here is derived from an EMBL/GenBank/DDBJ whole genome shotgun (WGS) entry which is preliminary data.</text>
</comment>
<sequence>ARLRIVEAGRTVQEIPLMPGRLILGRTPDNEVQIDSRFISRHHCQITTTSQTSVIEDLNSTNGLYVGAS</sequence>
<dbReference type="Gene3D" id="2.60.200.20">
    <property type="match status" value="1"/>
</dbReference>
<proteinExistence type="predicted"/>
<feature type="non-terminal residue" evidence="2">
    <location>
        <position position="1"/>
    </location>
</feature>
<reference evidence="2" key="1">
    <citation type="submission" date="2013-08" db="EMBL/GenBank/DDBJ databases">
        <authorList>
            <person name="Mendez C."/>
            <person name="Richter M."/>
            <person name="Ferrer M."/>
            <person name="Sanchez J."/>
        </authorList>
    </citation>
    <scope>NUCLEOTIDE SEQUENCE</scope>
</reference>
<dbReference type="InterPro" id="IPR008984">
    <property type="entry name" value="SMAD_FHA_dom_sf"/>
</dbReference>
<dbReference type="PROSITE" id="PS50006">
    <property type="entry name" value="FHA_DOMAIN"/>
    <property type="match status" value="1"/>
</dbReference>
<evidence type="ECO:0000259" key="1">
    <source>
        <dbReference type="PROSITE" id="PS50006"/>
    </source>
</evidence>
<gene>
    <name evidence="2" type="ORF">B1A_12394</name>
</gene>
<feature type="non-terminal residue" evidence="2">
    <location>
        <position position="69"/>
    </location>
</feature>
<reference evidence="2" key="2">
    <citation type="journal article" date="2014" name="ISME J.">
        <title>Microbial stratification in low pH oxic and suboxic macroscopic growths along an acid mine drainage.</title>
        <authorList>
            <person name="Mendez-Garcia C."/>
            <person name="Mesa V."/>
            <person name="Sprenger R.R."/>
            <person name="Richter M."/>
            <person name="Diez M.S."/>
            <person name="Solano J."/>
            <person name="Bargiela R."/>
            <person name="Golyshina O.V."/>
            <person name="Manteca A."/>
            <person name="Ramos J.L."/>
            <person name="Gallego J.R."/>
            <person name="Llorente I."/>
            <person name="Martins Dos Santos V.A."/>
            <person name="Jensen O.N."/>
            <person name="Pelaez A.I."/>
            <person name="Sanchez J."/>
            <person name="Ferrer M."/>
        </authorList>
    </citation>
    <scope>NUCLEOTIDE SEQUENCE</scope>
</reference>
<dbReference type="EMBL" id="AUZX01009001">
    <property type="protein sequence ID" value="EQD53398.1"/>
    <property type="molecule type" value="Genomic_DNA"/>
</dbReference>
<dbReference type="SMART" id="SM00240">
    <property type="entry name" value="FHA"/>
    <property type="match status" value="1"/>
</dbReference>
<dbReference type="CDD" id="cd00060">
    <property type="entry name" value="FHA"/>
    <property type="match status" value="1"/>
</dbReference>
<name>T1A998_9ZZZZ</name>
<dbReference type="InterPro" id="IPR000253">
    <property type="entry name" value="FHA_dom"/>
</dbReference>
<dbReference type="AlphaFoldDB" id="T1A998"/>
<dbReference type="SUPFAM" id="SSF49879">
    <property type="entry name" value="SMAD/FHA domain"/>
    <property type="match status" value="1"/>
</dbReference>
<feature type="domain" description="FHA" evidence="1">
    <location>
        <begin position="22"/>
        <end position="69"/>
    </location>
</feature>